<evidence type="ECO:0000313" key="2">
    <source>
        <dbReference type="Proteomes" id="UP000054516"/>
    </source>
</evidence>
<sequence length="178" mass="20865">MEPATEDYLQLTIQFDPRRVNVGFRNDNQAFQYERLISMRAFTTAMKLDPQRRGRFVSIRLPSRVTDIEASTTYSGFTLCIDDLEFARQWEDALIVWKFASSRNQLYIQRDIDNRYLNQLLDICESPPRVSFQSPEIARAQVAPRSTYTAPPFVYNWRENVAAGEPLRGQRVRARYVE</sequence>
<reference evidence="1" key="1">
    <citation type="submission" date="2016-03" db="EMBL/GenBank/DDBJ databases">
        <title>Draft genome sequence of Rosellinia necatrix.</title>
        <authorList>
            <person name="Kanematsu S."/>
        </authorList>
    </citation>
    <scope>NUCLEOTIDE SEQUENCE [LARGE SCALE GENOMIC DNA]</scope>
    <source>
        <strain evidence="1">W97</strain>
    </source>
</reference>
<evidence type="ECO:0000313" key="1">
    <source>
        <dbReference type="EMBL" id="GAP88107.1"/>
    </source>
</evidence>
<protein>
    <submittedName>
        <fullName evidence="1">Uncharacterized protein</fullName>
    </submittedName>
</protein>
<organism evidence="1">
    <name type="scientific">Rosellinia necatrix</name>
    <name type="common">White root-rot fungus</name>
    <dbReference type="NCBI Taxonomy" id="77044"/>
    <lineage>
        <taxon>Eukaryota</taxon>
        <taxon>Fungi</taxon>
        <taxon>Dikarya</taxon>
        <taxon>Ascomycota</taxon>
        <taxon>Pezizomycotina</taxon>
        <taxon>Sordariomycetes</taxon>
        <taxon>Xylariomycetidae</taxon>
        <taxon>Xylariales</taxon>
        <taxon>Xylariaceae</taxon>
        <taxon>Rosellinia</taxon>
    </lineage>
</organism>
<dbReference type="OMA" id="KEFANDW"/>
<dbReference type="EMBL" id="DF977460">
    <property type="protein sequence ID" value="GAP88107.1"/>
    <property type="molecule type" value="Genomic_DNA"/>
</dbReference>
<gene>
    <name evidence="1" type="ORF">SAMD00023353_1501310</name>
</gene>
<dbReference type="OrthoDB" id="4671141at2759"/>
<name>A0A1W2TIU5_ROSNE</name>
<dbReference type="Proteomes" id="UP000054516">
    <property type="component" value="Unassembled WGS sequence"/>
</dbReference>
<dbReference type="AlphaFoldDB" id="A0A1W2TIU5"/>
<proteinExistence type="predicted"/>
<keyword evidence="2" id="KW-1185">Reference proteome</keyword>
<accession>A0A1W2TIU5</accession>